<dbReference type="GO" id="GO:0050821">
    <property type="term" value="P:protein stabilization"/>
    <property type="evidence" value="ECO:0007669"/>
    <property type="project" value="TreeGrafter"/>
</dbReference>
<evidence type="ECO:0000313" key="7">
    <source>
        <dbReference type="EMBL" id="GER36206.1"/>
    </source>
</evidence>
<dbReference type="PANTHER" id="PTHR20922">
    <property type="entry name" value="DNL-TYPE ZINC FINGER PROTEIN"/>
    <property type="match status" value="1"/>
</dbReference>
<keyword evidence="3" id="KW-0862">Zinc</keyword>
<keyword evidence="2 4" id="KW-0863">Zinc-finger</keyword>
<dbReference type="Proteomes" id="UP000325081">
    <property type="component" value="Unassembled WGS sequence"/>
</dbReference>
<dbReference type="GO" id="GO:0030150">
    <property type="term" value="P:protein import into mitochondrial matrix"/>
    <property type="evidence" value="ECO:0007669"/>
    <property type="project" value="TreeGrafter"/>
</dbReference>
<name>A0A5A7PU95_STRAF</name>
<protein>
    <submittedName>
        <fullName evidence="7">Zim17-type zinc finger protein</fullName>
    </submittedName>
</protein>
<keyword evidence="1" id="KW-0479">Metal-binding</keyword>
<gene>
    <name evidence="7" type="ORF">STAS_12541</name>
</gene>
<evidence type="ECO:0000259" key="6">
    <source>
        <dbReference type="PROSITE" id="PS51501"/>
    </source>
</evidence>
<evidence type="ECO:0000256" key="3">
    <source>
        <dbReference type="ARBA" id="ARBA00022833"/>
    </source>
</evidence>
<dbReference type="GO" id="GO:0008270">
    <property type="term" value="F:zinc ion binding"/>
    <property type="evidence" value="ECO:0007669"/>
    <property type="project" value="UniProtKB-KW"/>
</dbReference>
<dbReference type="Pfam" id="PF05180">
    <property type="entry name" value="zf-DNL"/>
    <property type="match status" value="1"/>
</dbReference>
<accession>A0A5A7PU95</accession>
<comment type="caution">
    <text evidence="7">The sequence shown here is derived from an EMBL/GenBank/DDBJ whole genome shotgun (WGS) entry which is preliminary data.</text>
</comment>
<reference evidence="8" key="1">
    <citation type="journal article" date="2019" name="Curr. Biol.">
        <title>Genome Sequence of Striga asiatica Provides Insight into the Evolution of Plant Parasitism.</title>
        <authorList>
            <person name="Yoshida S."/>
            <person name="Kim S."/>
            <person name="Wafula E.K."/>
            <person name="Tanskanen J."/>
            <person name="Kim Y.M."/>
            <person name="Honaas L."/>
            <person name="Yang Z."/>
            <person name="Spallek T."/>
            <person name="Conn C.E."/>
            <person name="Ichihashi Y."/>
            <person name="Cheong K."/>
            <person name="Cui S."/>
            <person name="Der J.P."/>
            <person name="Gundlach H."/>
            <person name="Jiao Y."/>
            <person name="Hori C."/>
            <person name="Ishida J.K."/>
            <person name="Kasahara H."/>
            <person name="Kiba T."/>
            <person name="Kim M.S."/>
            <person name="Koo N."/>
            <person name="Laohavisit A."/>
            <person name="Lee Y.H."/>
            <person name="Lumba S."/>
            <person name="McCourt P."/>
            <person name="Mortimer J.C."/>
            <person name="Mutuku J.M."/>
            <person name="Nomura T."/>
            <person name="Sasaki-Sekimoto Y."/>
            <person name="Seto Y."/>
            <person name="Wang Y."/>
            <person name="Wakatake T."/>
            <person name="Sakakibara H."/>
            <person name="Demura T."/>
            <person name="Yamaguchi S."/>
            <person name="Yoneyama K."/>
            <person name="Manabe R.I."/>
            <person name="Nelson D.C."/>
            <person name="Schulman A.H."/>
            <person name="Timko M.P."/>
            <person name="dePamphilis C.W."/>
            <person name="Choi D."/>
            <person name="Shirasu K."/>
        </authorList>
    </citation>
    <scope>NUCLEOTIDE SEQUENCE [LARGE SCALE GENOMIC DNA]</scope>
    <source>
        <strain evidence="8">cv. UVA1</strain>
    </source>
</reference>
<dbReference type="PANTHER" id="PTHR20922:SF13">
    <property type="entry name" value="DNL-TYPE ZINC FINGER PROTEIN"/>
    <property type="match status" value="1"/>
</dbReference>
<proteinExistence type="predicted"/>
<evidence type="ECO:0000256" key="1">
    <source>
        <dbReference type="ARBA" id="ARBA00022723"/>
    </source>
</evidence>
<organism evidence="7 8">
    <name type="scientific">Striga asiatica</name>
    <name type="common">Asiatic witchweed</name>
    <name type="synonym">Buchnera asiatica</name>
    <dbReference type="NCBI Taxonomy" id="4170"/>
    <lineage>
        <taxon>Eukaryota</taxon>
        <taxon>Viridiplantae</taxon>
        <taxon>Streptophyta</taxon>
        <taxon>Embryophyta</taxon>
        <taxon>Tracheophyta</taxon>
        <taxon>Spermatophyta</taxon>
        <taxon>Magnoliopsida</taxon>
        <taxon>eudicotyledons</taxon>
        <taxon>Gunneridae</taxon>
        <taxon>Pentapetalae</taxon>
        <taxon>asterids</taxon>
        <taxon>lamiids</taxon>
        <taxon>Lamiales</taxon>
        <taxon>Orobanchaceae</taxon>
        <taxon>Buchnereae</taxon>
        <taxon>Striga</taxon>
    </lineage>
</organism>
<dbReference type="OrthoDB" id="512667at2759"/>
<sequence>MAAIGKFSLRAAITPPSPLTREGIKLLALVISFVSCYSVFGMMSGVEIDRNLNAKHETPSLNTSPCLDNNQATSIKLNMNSNLKVSEKHDLGILISCKVCEARSFKTMARDSYQKGVVIAKCDPCGNLHLIADRLGLFGEEIKTSPCFTVNLTLKETRKTTKKKTEGKTKDIAGNKET</sequence>
<feature type="region of interest" description="Disordered" evidence="5">
    <location>
        <begin position="159"/>
        <end position="178"/>
    </location>
</feature>
<feature type="domain" description="DNL-type" evidence="6">
    <location>
        <begin position="86"/>
        <end position="178"/>
    </location>
</feature>
<evidence type="ECO:0000256" key="5">
    <source>
        <dbReference type="SAM" id="MobiDB-lite"/>
    </source>
</evidence>
<keyword evidence="8" id="KW-1185">Reference proteome</keyword>
<dbReference type="GO" id="GO:0006457">
    <property type="term" value="P:protein folding"/>
    <property type="evidence" value="ECO:0007669"/>
    <property type="project" value="TreeGrafter"/>
</dbReference>
<dbReference type="InterPro" id="IPR024158">
    <property type="entry name" value="Mt_import_TIM15"/>
</dbReference>
<evidence type="ECO:0000313" key="8">
    <source>
        <dbReference type="Proteomes" id="UP000325081"/>
    </source>
</evidence>
<dbReference type="PROSITE" id="PS51501">
    <property type="entry name" value="ZF_DNL"/>
    <property type="match status" value="1"/>
</dbReference>
<dbReference type="GO" id="GO:0051087">
    <property type="term" value="F:protein-folding chaperone binding"/>
    <property type="evidence" value="ECO:0007669"/>
    <property type="project" value="TreeGrafter"/>
</dbReference>
<evidence type="ECO:0000256" key="2">
    <source>
        <dbReference type="ARBA" id="ARBA00022771"/>
    </source>
</evidence>
<dbReference type="InterPro" id="IPR007853">
    <property type="entry name" value="Znf_DNL-typ"/>
</dbReference>
<evidence type="ECO:0000256" key="4">
    <source>
        <dbReference type="PROSITE-ProRule" id="PRU00834"/>
    </source>
</evidence>
<dbReference type="EMBL" id="BKCP01005084">
    <property type="protein sequence ID" value="GER36206.1"/>
    <property type="molecule type" value="Genomic_DNA"/>
</dbReference>
<dbReference type="GO" id="GO:0005739">
    <property type="term" value="C:mitochondrion"/>
    <property type="evidence" value="ECO:0007669"/>
    <property type="project" value="TreeGrafter"/>
</dbReference>
<dbReference type="AlphaFoldDB" id="A0A5A7PU95"/>